<dbReference type="GO" id="GO:0005737">
    <property type="term" value="C:cytoplasm"/>
    <property type="evidence" value="ECO:0007669"/>
    <property type="project" value="TreeGrafter"/>
</dbReference>
<evidence type="ECO:0000256" key="8">
    <source>
        <dbReference type="ARBA" id="ARBA00041348"/>
    </source>
</evidence>
<dbReference type="Pfam" id="PF00106">
    <property type="entry name" value="adh_short"/>
    <property type="match status" value="1"/>
</dbReference>
<dbReference type="InterPro" id="IPR002347">
    <property type="entry name" value="SDR_fam"/>
</dbReference>
<protein>
    <recommendedName>
        <fullName evidence="7">Dihydropteridine reductase</fullName>
        <ecNumber evidence="6">1.5.1.34</ecNumber>
    </recommendedName>
    <alternativeName>
        <fullName evidence="8">Quinoid dihydropteridine reductase</fullName>
    </alternativeName>
</protein>
<evidence type="ECO:0000256" key="6">
    <source>
        <dbReference type="ARBA" id="ARBA00039153"/>
    </source>
</evidence>
<dbReference type="InterPro" id="IPR036291">
    <property type="entry name" value="NAD(P)-bd_dom_sf"/>
</dbReference>
<dbReference type="EMBL" id="HBKP01014304">
    <property type="protein sequence ID" value="CAE2223564.1"/>
    <property type="molecule type" value="Transcribed_RNA"/>
</dbReference>
<comment type="similarity">
    <text evidence="1">Belongs to the short-chain dehydrogenases/reductases (SDR) family.</text>
</comment>
<evidence type="ECO:0000256" key="1">
    <source>
        <dbReference type="ARBA" id="ARBA00006484"/>
    </source>
</evidence>
<evidence type="ECO:0000256" key="7">
    <source>
        <dbReference type="ARBA" id="ARBA00039520"/>
    </source>
</evidence>
<dbReference type="Gene3D" id="3.40.50.720">
    <property type="entry name" value="NAD(P)-binding Rossmann-like Domain"/>
    <property type="match status" value="1"/>
</dbReference>
<dbReference type="PANTHER" id="PTHR15104:SF0">
    <property type="entry name" value="DIHYDROPTERIDINE REDUCTASE"/>
    <property type="match status" value="1"/>
</dbReference>
<dbReference type="PROSITE" id="PS00061">
    <property type="entry name" value="ADH_SHORT"/>
    <property type="match status" value="1"/>
</dbReference>
<dbReference type="FunFam" id="3.40.50.720:FF:000157">
    <property type="entry name" value="Quinoid dihydropteridine reductase"/>
    <property type="match status" value="1"/>
</dbReference>
<keyword evidence="3" id="KW-0521">NADP</keyword>
<dbReference type="SUPFAM" id="SSF51735">
    <property type="entry name" value="NAD(P)-binding Rossmann-fold domains"/>
    <property type="match status" value="1"/>
</dbReference>
<dbReference type="EC" id="1.5.1.34" evidence="6"/>
<accession>A0A7S4IAM6</accession>
<dbReference type="GO" id="GO:0006559">
    <property type="term" value="P:L-phenylalanine catabolic process"/>
    <property type="evidence" value="ECO:0007669"/>
    <property type="project" value="TreeGrafter"/>
</dbReference>
<organism evidence="9">
    <name type="scientific">Vannella robusta</name>
    <dbReference type="NCBI Taxonomy" id="1487602"/>
    <lineage>
        <taxon>Eukaryota</taxon>
        <taxon>Amoebozoa</taxon>
        <taxon>Discosea</taxon>
        <taxon>Flabellinia</taxon>
        <taxon>Vannellidae</taxon>
        <taxon>Vannella</taxon>
    </lineage>
</organism>
<keyword evidence="5" id="KW-0783">Tetrahydrobiopterin biosynthesis</keyword>
<evidence type="ECO:0000256" key="2">
    <source>
        <dbReference type="ARBA" id="ARBA00011738"/>
    </source>
</evidence>
<proteinExistence type="inferred from homology"/>
<evidence type="ECO:0000256" key="4">
    <source>
        <dbReference type="ARBA" id="ARBA00023002"/>
    </source>
</evidence>
<dbReference type="GO" id="GO:0070404">
    <property type="term" value="F:NADH binding"/>
    <property type="evidence" value="ECO:0007669"/>
    <property type="project" value="TreeGrafter"/>
</dbReference>
<dbReference type="AlphaFoldDB" id="A0A7S4IAM6"/>
<gene>
    <name evidence="9" type="ORF">VSP0166_LOCUS10165</name>
</gene>
<dbReference type="GO" id="GO:0004155">
    <property type="term" value="F:6,7-dihydropteridine reductase activity"/>
    <property type="evidence" value="ECO:0007669"/>
    <property type="project" value="UniProtKB-EC"/>
</dbReference>
<dbReference type="GO" id="GO:0070402">
    <property type="term" value="F:NADPH binding"/>
    <property type="evidence" value="ECO:0007669"/>
    <property type="project" value="TreeGrafter"/>
</dbReference>
<sequence>MPSALVYGGAGQLGDAIVRVFSENGFDTFCVDFRESSTAKVSICLTGEVQSDVDKVAEQLTNEKASLDVVICAAGGWAGGDIKSKDILAGVDKMYKFNIQSAVACSHLASHYLKEGGLLVLTGAAAATGPTPGMIAYGITKAATHHLISSLAEDGLPKDAVVAGILPICLDTQTNRQGMPNANFDDWTPLDTVANMLLKWSKNEDRPETGSLIKITTKSKETSFEKV</sequence>
<evidence type="ECO:0000256" key="3">
    <source>
        <dbReference type="ARBA" id="ARBA00022857"/>
    </source>
</evidence>
<evidence type="ECO:0000313" key="9">
    <source>
        <dbReference type="EMBL" id="CAE2223564.1"/>
    </source>
</evidence>
<comment type="subunit">
    <text evidence="2">Homodimer.</text>
</comment>
<dbReference type="PANTHER" id="PTHR15104">
    <property type="entry name" value="DIHYDROPTERIDINE REDUCTASE"/>
    <property type="match status" value="1"/>
</dbReference>
<dbReference type="InterPro" id="IPR020904">
    <property type="entry name" value="Sc_DH/Rdtase_CS"/>
</dbReference>
<evidence type="ECO:0000256" key="5">
    <source>
        <dbReference type="ARBA" id="ARBA00023007"/>
    </source>
</evidence>
<dbReference type="GO" id="GO:0006729">
    <property type="term" value="P:tetrahydrobiopterin biosynthetic process"/>
    <property type="evidence" value="ECO:0007669"/>
    <property type="project" value="UniProtKB-KW"/>
</dbReference>
<name>A0A7S4IAM6_9EUKA</name>
<reference evidence="9" key="1">
    <citation type="submission" date="2021-01" db="EMBL/GenBank/DDBJ databases">
        <authorList>
            <person name="Corre E."/>
            <person name="Pelletier E."/>
            <person name="Niang G."/>
            <person name="Scheremetjew M."/>
            <person name="Finn R."/>
            <person name="Kale V."/>
            <person name="Holt S."/>
            <person name="Cochrane G."/>
            <person name="Meng A."/>
            <person name="Brown T."/>
            <person name="Cohen L."/>
        </authorList>
    </citation>
    <scope>NUCLEOTIDE SEQUENCE</scope>
    <source>
        <strain evidence="9">DIVA3 518/3/11/1/6</strain>
    </source>
</reference>
<keyword evidence="4" id="KW-0560">Oxidoreductase</keyword>